<reference evidence="1" key="1">
    <citation type="submission" date="2014-09" db="EMBL/GenBank/DDBJ databases">
        <authorList>
            <person name="Magalhaes I.L.F."/>
            <person name="Oliveira U."/>
            <person name="Santos F.R."/>
            <person name="Vidigal T.H.D.A."/>
            <person name="Brescovit A.D."/>
            <person name="Santos A.J."/>
        </authorList>
    </citation>
    <scope>NUCLEOTIDE SEQUENCE</scope>
    <source>
        <tissue evidence="1">Shoot tissue taken approximately 20 cm above the soil surface</tissue>
    </source>
</reference>
<name>A0A0A9C3L7_ARUDO</name>
<sequence>MDFASLGSSISTATNWYKFGIIPSMPLDKT</sequence>
<protein>
    <submittedName>
        <fullName evidence="1">Uncharacterized protein</fullName>
    </submittedName>
</protein>
<dbReference type="EMBL" id="GBRH01227744">
    <property type="protein sequence ID" value="JAD70151.1"/>
    <property type="molecule type" value="Transcribed_RNA"/>
</dbReference>
<evidence type="ECO:0000313" key="1">
    <source>
        <dbReference type="EMBL" id="JAD70151.1"/>
    </source>
</evidence>
<reference evidence="1" key="2">
    <citation type="journal article" date="2015" name="Data Brief">
        <title>Shoot transcriptome of the giant reed, Arundo donax.</title>
        <authorList>
            <person name="Barrero R.A."/>
            <person name="Guerrero F.D."/>
            <person name="Moolhuijzen P."/>
            <person name="Goolsby J.A."/>
            <person name="Tidwell J."/>
            <person name="Bellgard S.E."/>
            <person name="Bellgard M.I."/>
        </authorList>
    </citation>
    <scope>NUCLEOTIDE SEQUENCE</scope>
    <source>
        <tissue evidence="1">Shoot tissue taken approximately 20 cm above the soil surface</tissue>
    </source>
</reference>
<accession>A0A0A9C3L7</accession>
<organism evidence="1">
    <name type="scientific">Arundo donax</name>
    <name type="common">Giant reed</name>
    <name type="synonym">Donax arundinaceus</name>
    <dbReference type="NCBI Taxonomy" id="35708"/>
    <lineage>
        <taxon>Eukaryota</taxon>
        <taxon>Viridiplantae</taxon>
        <taxon>Streptophyta</taxon>
        <taxon>Embryophyta</taxon>
        <taxon>Tracheophyta</taxon>
        <taxon>Spermatophyta</taxon>
        <taxon>Magnoliopsida</taxon>
        <taxon>Liliopsida</taxon>
        <taxon>Poales</taxon>
        <taxon>Poaceae</taxon>
        <taxon>PACMAD clade</taxon>
        <taxon>Arundinoideae</taxon>
        <taxon>Arundineae</taxon>
        <taxon>Arundo</taxon>
    </lineage>
</organism>
<proteinExistence type="predicted"/>
<dbReference type="AlphaFoldDB" id="A0A0A9C3L7"/>